<evidence type="ECO:0000256" key="7">
    <source>
        <dbReference type="ARBA" id="ARBA00023235"/>
    </source>
</evidence>
<feature type="domain" description="Lycopene cyclase" evidence="9">
    <location>
        <begin position="138"/>
        <end position="230"/>
    </location>
</feature>
<comment type="caution">
    <text evidence="10">The sequence shown here is derived from an EMBL/GenBank/DDBJ whole genome shotgun (WGS) entry which is preliminary data.</text>
</comment>
<evidence type="ECO:0000256" key="5">
    <source>
        <dbReference type="ARBA" id="ARBA00022989"/>
    </source>
</evidence>
<feature type="transmembrane region" description="Helical" evidence="8">
    <location>
        <begin position="200"/>
        <end position="223"/>
    </location>
</feature>
<evidence type="ECO:0000256" key="4">
    <source>
        <dbReference type="ARBA" id="ARBA00022746"/>
    </source>
</evidence>
<comment type="subcellular location">
    <subcellularLocation>
        <location evidence="1">Membrane</location>
        <topology evidence="1">Multi-pass membrane protein</topology>
    </subcellularLocation>
</comment>
<protein>
    <recommendedName>
        <fullName evidence="9">Lycopene cyclase domain-containing protein</fullName>
    </recommendedName>
</protein>
<dbReference type="GO" id="GO:0016117">
    <property type="term" value="P:carotenoid biosynthetic process"/>
    <property type="evidence" value="ECO:0007669"/>
    <property type="project" value="UniProtKB-KW"/>
</dbReference>
<dbReference type="GO" id="GO:0045436">
    <property type="term" value="F:lycopene beta cyclase activity"/>
    <property type="evidence" value="ECO:0007669"/>
    <property type="project" value="UniProtKB-ARBA"/>
</dbReference>
<feature type="transmembrane region" description="Helical" evidence="8">
    <location>
        <begin position="169"/>
        <end position="188"/>
    </location>
</feature>
<keyword evidence="4" id="KW-0125">Carotenoid biosynthesis</keyword>
<evidence type="ECO:0000256" key="3">
    <source>
        <dbReference type="ARBA" id="ARBA00022692"/>
    </source>
</evidence>
<evidence type="ECO:0000256" key="8">
    <source>
        <dbReference type="SAM" id="Phobius"/>
    </source>
</evidence>
<feature type="transmembrane region" description="Helical" evidence="8">
    <location>
        <begin position="116"/>
        <end position="134"/>
    </location>
</feature>
<reference evidence="10 11" key="1">
    <citation type="journal article" date="2016" name="Nat. Commun.">
        <title>Thousands of microbial genomes shed light on interconnected biogeochemical processes in an aquifer system.</title>
        <authorList>
            <person name="Anantharaman K."/>
            <person name="Brown C.T."/>
            <person name="Hug L.A."/>
            <person name="Sharon I."/>
            <person name="Castelle C.J."/>
            <person name="Probst A.J."/>
            <person name="Thomas B.C."/>
            <person name="Singh A."/>
            <person name="Wilkins M.J."/>
            <person name="Karaoz U."/>
            <person name="Brodie E.L."/>
            <person name="Williams K.H."/>
            <person name="Hubbard S.S."/>
            <person name="Banfield J.F."/>
        </authorList>
    </citation>
    <scope>NUCLEOTIDE SEQUENCE [LARGE SCALE GENOMIC DNA]</scope>
</reference>
<dbReference type="AlphaFoldDB" id="A0A1G2Q3X2"/>
<keyword evidence="7" id="KW-0413">Isomerase</keyword>
<dbReference type="InterPro" id="IPR017825">
    <property type="entry name" value="Lycopene_cyclase_dom"/>
</dbReference>
<feature type="transmembrane region" description="Helical" evidence="8">
    <location>
        <begin position="38"/>
        <end position="56"/>
    </location>
</feature>
<sequence>MIVSHEPQFAWLLWSAFLIVIWGIIYVLLKNKESKKEMLVVSFWTSLLGLTEPLFVPEYWNPPSLFDLAHRTGFDIESLIFSFGIGGVAVVIYDLIFRTRPERITAHEQHLSQHRYHLLALLSTPIIFLLLLITAPLNPIYSAVIAMVVGGLFTWYCRPELKKKMLVSAMIFLGIYFVYFLTLIALYPNYVEQVWNLQDISGILIVGIPLEEILFGVSFGFFWSSVYEHFTWRKLQSL</sequence>
<accession>A0A1G2Q3X2</accession>
<evidence type="ECO:0000259" key="9">
    <source>
        <dbReference type="Pfam" id="PF18916"/>
    </source>
</evidence>
<dbReference type="GO" id="GO:0016020">
    <property type="term" value="C:membrane"/>
    <property type="evidence" value="ECO:0007669"/>
    <property type="project" value="UniProtKB-SubCell"/>
</dbReference>
<proteinExistence type="predicted"/>
<keyword evidence="3 8" id="KW-0812">Transmembrane</keyword>
<gene>
    <name evidence="10" type="ORF">A2226_03655</name>
</gene>
<evidence type="ECO:0000256" key="6">
    <source>
        <dbReference type="ARBA" id="ARBA00023136"/>
    </source>
</evidence>
<feature type="transmembrane region" description="Helical" evidence="8">
    <location>
        <begin position="140"/>
        <end position="157"/>
    </location>
</feature>
<dbReference type="EMBL" id="MHTB01000018">
    <property type="protein sequence ID" value="OHA55295.1"/>
    <property type="molecule type" value="Genomic_DNA"/>
</dbReference>
<keyword evidence="6 8" id="KW-0472">Membrane</keyword>
<evidence type="ECO:0000313" key="10">
    <source>
        <dbReference type="EMBL" id="OHA55295.1"/>
    </source>
</evidence>
<dbReference type="Proteomes" id="UP000178936">
    <property type="component" value="Unassembled WGS sequence"/>
</dbReference>
<feature type="transmembrane region" description="Helical" evidence="8">
    <location>
        <begin position="76"/>
        <end position="96"/>
    </location>
</feature>
<evidence type="ECO:0000313" key="11">
    <source>
        <dbReference type="Proteomes" id="UP000178936"/>
    </source>
</evidence>
<dbReference type="GO" id="GO:0016872">
    <property type="term" value="F:intramolecular lyase activity"/>
    <property type="evidence" value="ECO:0007669"/>
    <property type="project" value="InterPro"/>
</dbReference>
<dbReference type="SUPFAM" id="SSF103473">
    <property type="entry name" value="MFS general substrate transporter"/>
    <property type="match status" value="1"/>
</dbReference>
<dbReference type="InterPro" id="IPR036259">
    <property type="entry name" value="MFS_trans_sf"/>
</dbReference>
<evidence type="ECO:0000256" key="2">
    <source>
        <dbReference type="ARBA" id="ARBA00004829"/>
    </source>
</evidence>
<name>A0A1G2Q3X2_9BACT</name>
<dbReference type="Pfam" id="PF18916">
    <property type="entry name" value="Lycopene_cyc"/>
    <property type="match status" value="1"/>
</dbReference>
<feature type="transmembrane region" description="Helical" evidence="8">
    <location>
        <begin position="12"/>
        <end position="29"/>
    </location>
</feature>
<comment type="pathway">
    <text evidence="2">Carotenoid biosynthesis.</text>
</comment>
<organism evidence="10 11">
    <name type="scientific">Candidatus Veblenbacteria bacterium RIFOXYA2_FULL_43_9</name>
    <dbReference type="NCBI Taxonomy" id="1802425"/>
    <lineage>
        <taxon>Bacteria</taxon>
        <taxon>Candidatus Vebleniibacteriota</taxon>
    </lineage>
</organism>
<evidence type="ECO:0000256" key="1">
    <source>
        <dbReference type="ARBA" id="ARBA00004141"/>
    </source>
</evidence>
<keyword evidence="5 8" id="KW-1133">Transmembrane helix</keyword>